<dbReference type="PROSITE" id="PS00122">
    <property type="entry name" value="CARBOXYLESTERASE_B_1"/>
    <property type="match status" value="1"/>
</dbReference>
<dbReference type="InterPro" id="IPR019826">
    <property type="entry name" value="Carboxylesterase_B_AS"/>
</dbReference>
<name>A0A319CKK8_9EURO</name>
<evidence type="ECO:0000256" key="1">
    <source>
        <dbReference type="ARBA" id="ARBA00005964"/>
    </source>
</evidence>
<dbReference type="AlphaFoldDB" id="A0A319CKK8"/>
<organism evidence="4 5">
    <name type="scientific">Aspergillus uvarum CBS 121591</name>
    <dbReference type="NCBI Taxonomy" id="1448315"/>
    <lineage>
        <taxon>Eukaryota</taxon>
        <taxon>Fungi</taxon>
        <taxon>Dikarya</taxon>
        <taxon>Ascomycota</taxon>
        <taxon>Pezizomycotina</taxon>
        <taxon>Eurotiomycetes</taxon>
        <taxon>Eurotiomycetidae</taxon>
        <taxon>Eurotiales</taxon>
        <taxon>Aspergillaceae</taxon>
        <taxon>Aspergillus</taxon>
        <taxon>Aspergillus subgen. Circumdati</taxon>
    </lineage>
</organism>
<protein>
    <submittedName>
        <fullName evidence="4">Alpha/beta-hydrolase</fullName>
    </submittedName>
</protein>
<evidence type="ECO:0000256" key="2">
    <source>
        <dbReference type="ARBA" id="ARBA00022801"/>
    </source>
</evidence>
<sequence>MTTTSPSLPSAPPIPVSPIITLQPPLSRCGEGPGLLLIRPVHLVTCQANNTTLDPAPIQKWAEESYTVVEITLDAARSGDAAGVADAISAAVLALSGFAQCSGSGDKFGVLVYGSPHDYAPSFPQLLQQSLTARTPETPVPVAAIYFSQWANPPTTLPALFHLPAGQTLPESTNTTKIHHYPDTPSPGFIIPGHADFTPSAAGVAHTRSLTFLKPRMGGPYFDLEQIWEEHTHHEFGDRSVERTMATMVQEPYVNHIPTMTGGTGRPALTRFYERHFIFTNPADTSLELISRTVGVDRVVDEFIFCLTHDTVVDWLVPGIPPTGRPLRVPFTAVVNIRGDRLYHEHIAWDQATVLRQLGLLPEYLPFPYAVPAGEGEGEKLAAGRRWEYRVPAAGVETARKLRGDPGVASNGMMGFEEQTQTYNFSNIRYAAPPMGSLRFRPSIPPAQVNRSVVQNGAQGRVCPQATLKWEEEVMPGFVAEVLSSASAAVSPSASVEGGAASSPAREYSPFAGSIGGDERVTEDCLFLDVVVPKAIFEQKTLQQKQKQGNGLAPVLVWIDGGGYISGDKSEQNPLGLMQRSMLDEDGIVYVAINYRLGAFGWLSDGNGTTANAGLYDQNLALKWVKRYIDMFGGDPDRITVMGQSAGAGSIVHQLAAYGGNRDARDIPFRQAIIQSPMWYPLTVNQQTSARDAFLELLNVSSIEEARSLPSDQLIAANADQIVNTPVYGTFTYGPVVDGSLIKNLPSNILLDPDFEWQDLRIMTGHASNEGLIFTPPAGVNSSAYSTILSDFLPNLGPELAEDIAETLYPPSFNTSAAILGYSDALGRLTLTISDAFFRCKNLYLSTALETVYGYSFAVAPGLHSEDLYFTFYDPTSPDPSVVDVDVALVMQDYIVSFVQEGQPSSSVADAIAWNSYWPQGQVLNIRAGNISSVPDPVHMDRCQTWWNITG</sequence>
<dbReference type="InterPro" id="IPR019819">
    <property type="entry name" value="Carboxylesterase_B_CS"/>
</dbReference>
<evidence type="ECO:0000313" key="4">
    <source>
        <dbReference type="EMBL" id="PYH79203.1"/>
    </source>
</evidence>
<reference evidence="4 5" key="1">
    <citation type="submission" date="2016-12" db="EMBL/GenBank/DDBJ databases">
        <title>The genomes of Aspergillus section Nigri reveals drivers in fungal speciation.</title>
        <authorList>
            <consortium name="DOE Joint Genome Institute"/>
            <person name="Vesth T.C."/>
            <person name="Nybo J."/>
            <person name="Theobald S."/>
            <person name="Brandl J."/>
            <person name="Frisvad J.C."/>
            <person name="Nielsen K.F."/>
            <person name="Lyhne E.K."/>
            <person name="Kogle M.E."/>
            <person name="Kuo A."/>
            <person name="Riley R."/>
            <person name="Clum A."/>
            <person name="Nolan M."/>
            <person name="Lipzen A."/>
            <person name="Salamov A."/>
            <person name="Henrissat B."/>
            <person name="Wiebenga A."/>
            <person name="De Vries R.P."/>
            <person name="Grigoriev I.V."/>
            <person name="Mortensen U.H."/>
            <person name="Andersen M.R."/>
            <person name="Baker S.E."/>
        </authorList>
    </citation>
    <scope>NUCLEOTIDE SEQUENCE [LARGE SCALE GENOMIC DNA]</scope>
    <source>
        <strain evidence="4 5">CBS 121591</strain>
    </source>
</reference>
<evidence type="ECO:0000259" key="3">
    <source>
        <dbReference type="Pfam" id="PF00135"/>
    </source>
</evidence>
<dbReference type="InterPro" id="IPR032710">
    <property type="entry name" value="NTF2-like_dom_sf"/>
</dbReference>
<dbReference type="OrthoDB" id="408631at2759"/>
<dbReference type="Gene3D" id="3.40.50.1820">
    <property type="entry name" value="alpha/beta hydrolase"/>
    <property type="match status" value="1"/>
</dbReference>
<dbReference type="EMBL" id="KZ821721">
    <property type="protein sequence ID" value="PYH79203.1"/>
    <property type="molecule type" value="Genomic_DNA"/>
</dbReference>
<keyword evidence="5" id="KW-1185">Reference proteome</keyword>
<dbReference type="GeneID" id="37142177"/>
<dbReference type="STRING" id="1448315.A0A319CKK8"/>
<keyword evidence="2 4" id="KW-0378">Hydrolase</keyword>
<dbReference type="RefSeq" id="XP_025489403.1">
    <property type="nucleotide sequence ID" value="XM_025639435.1"/>
</dbReference>
<dbReference type="PANTHER" id="PTHR11559">
    <property type="entry name" value="CARBOXYLESTERASE"/>
    <property type="match status" value="1"/>
</dbReference>
<gene>
    <name evidence="4" type="ORF">BO82DRAFT_404447</name>
</gene>
<dbReference type="SUPFAM" id="SSF53474">
    <property type="entry name" value="alpha/beta-Hydrolases"/>
    <property type="match status" value="1"/>
</dbReference>
<dbReference type="GO" id="GO:0016787">
    <property type="term" value="F:hydrolase activity"/>
    <property type="evidence" value="ECO:0007669"/>
    <property type="project" value="UniProtKB-KW"/>
</dbReference>
<dbReference type="PROSITE" id="PS00941">
    <property type="entry name" value="CARBOXYLESTERASE_B_2"/>
    <property type="match status" value="1"/>
</dbReference>
<dbReference type="SUPFAM" id="SSF54427">
    <property type="entry name" value="NTF2-like"/>
    <property type="match status" value="1"/>
</dbReference>
<dbReference type="InterPro" id="IPR002018">
    <property type="entry name" value="CarbesteraseB"/>
</dbReference>
<accession>A0A319CKK8</accession>
<dbReference type="InterPro" id="IPR050309">
    <property type="entry name" value="Type-B_Carboxylest/Lipase"/>
</dbReference>
<proteinExistence type="inferred from homology"/>
<dbReference type="Proteomes" id="UP000248340">
    <property type="component" value="Unassembled WGS sequence"/>
</dbReference>
<feature type="domain" description="Carboxylesterase type B" evidence="3">
    <location>
        <begin position="418"/>
        <end position="936"/>
    </location>
</feature>
<comment type="similarity">
    <text evidence="1">Belongs to the type-B carboxylesterase/lipase family.</text>
</comment>
<evidence type="ECO:0000313" key="5">
    <source>
        <dbReference type="Proteomes" id="UP000248340"/>
    </source>
</evidence>
<dbReference type="Gene3D" id="3.10.450.50">
    <property type="match status" value="1"/>
</dbReference>
<dbReference type="InterPro" id="IPR029058">
    <property type="entry name" value="AB_hydrolase_fold"/>
</dbReference>
<dbReference type="Pfam" id="PF00135">
    <property type="entry name" value="COesterase"/>
    <property type="match status" value="1"/>
</dbReference>
<dbReference type="VEuPathDB" id="FungiDB:BO82DRAFT_404447"/>